<organism evidence="12 13">
    <name type="scientific">Paraglaciecola hydrolytica</name>
    <dbReference type="NCBI Taxonomy" id="1799789"/>
    <lineage>
        <taxon>Bacteria</taxon>
        <taxon>Pseudomonadati</taxon>
        <taxon>Pseudomonadota</taxon>
        <taxon>Gammaproteobacteria</taxon>
        <taxon>Alteromonadales</taxon>
        <taxon>Alteromonadaceae</taxon>
        <taxon>Paraglaciecola</taxon>
    </lineage>
</organism>
<accession>A0A148KMC4</accession>
<evidence type="ECO:0000256" key="5">
    <source>
        <dbReference type="ARBA" id="ARBA00023015"/>
    </source>
</evidence>
<evidence type="ECO:0000256" key="9">
    <source>
        <dbReference type="PROSITE-ProRule" id="PRU01091"/>
    </source>
</evidence>
<dbReference type="PROSITE" id="PS51755">
    <property type="entry name" value="OMPR_PHOB"/>
    <property type="match status" value="1"/>
</dbReference>
<dbReference type="OrthoDB" id="9802426at2"/>
<dbReference type="GO" id="GO:0000156">
    <property type="term" value="F:phosphorelay response regulator activity"/>
    <property type="evidence" value="ECO:0007669"/>
    <property type="project" value="TreeGrafter"/>
</dbReference>
<dbReference type="PANTHER" id="PTHR48111:SF47">
    <property type="entry name" value="TRANSCRIPTIONAL REGULATORY PROTEIN RSTA"/>
    <property type="match status" value="1"/>
</dbReference>
<keyword evidence="5" id="KW-0805">Transcription regulation</keyword>
<dbReference type="Gene3D" id="3.40.50.2300">
    <property type="match status" value="1"/>
</dbReference>
<keyword evidence="13" id="KW-1185">Reference proteome</keyword>
<dbReference type="Pfam" id="PF00486">
    <property type="entry name" value="Trans_reg_C"/>
    <property type="match status" value="1"/>
</dbReference>
<comment type="subcellular location">
    <subcellularLocation>
        <location evidence="1">Cytoplasm</location>
    </subcellularLocation>
</comment>
<dbReference type="SMART" id="SM00862">
    <property type="entry name" value="Trans_reg_C"/>
    <property type="match status" value="1"/>
</dbReference>
<dbReference type="PROSITE" id="PS50110">
    <property type="entry name" value="RESPONSE_REGULATORY"/>
    <property type="match status" value="1"/>
</dbReference>
<protein>
    <submittedName>
        <fullName evidence="12">Two-component system response regulator</fullName>
    </submittedName>
</protein>
<dbReference type="GO" id="GO:0005829">
    <property type="term" value="C:cytosol"/>
    <property type="evidence" value="ECO:0007669"/>
    <property type="project" value="TreeGrafter"/>
</dbReference>
<feature type="domain" description="OmpR/PhoB-type" evidence="11">
    <location>
        <begin position="145"/>
        <end position="244"/>
    </location>
</feature>
<evidence type="ECO:0000256" key="8">
    <source>
        <dbReference type="PROSITE-ProRule" id="PRU00169"/>
    </source>
</evidence>
<gene>
    <name evidence="12" type="ORF">AX660_22255</name>
</gene>
<keyword evidence="2" id="KW-0963">Cytoplasm</keyword>
<dbReference type="InterPro" id="IPR036388">
    <property type="entry name" value="WH-like_DNA-bd_sf"/>
</dbReference>
<dbReference type="GO" id="GO:0032993">
    <property type="term" value="C:protein-DNA complex"/>
    <property type="evidence" value="ECO:0007669"/>
    <property type="project" value="TreeGrafter"/>
</dbReference>
<dbReference type="PANTHER" id="PTHR48111">
    <property type="entry name" value="REGULATOR OF RPOS"/>
    <property type="match status" value="1"/>
</dbReference>
<keyword evidence="7" id="KW-0804">Transcription</keyword>
<dbReference type="Gene3D" id="1.10.10.10">
    <property type="entry name" value="Winged helix-like DNA-binding domain superfamily/Winged helix DNA-binding domain"/>
    <property type="match status" value="1"/>
</dbReference>
<feature type="domain" description="Response regulatory" evidence="10">
    <location>
        <begin position="7"/>
        <end position="120"/>
    </location>
</feature>
<sequence length="247" mass="27633">MNEKVTQILLVEDDASLSDWIRDYLNNKGFKVTQCMRGDEAISAITRLQPEVVILDGMLPGLDGFEVCKQARARYTGVIIMLTARDEEIDEVVGLELGADDYITKPVRARVLLTRINKAIASKFIPVSQLKSVNNTGIEQSSIEPLKLTFKGLQVDKMSRSVSLNGQVVKVSSKEFDVLWILALSAGKVISRDSLISQLRGIEYDGFDRSIDLRISKLRKKLGDESRDPLKIKTIWGKGYLFAPDAW</sequence>
<dbReference type="InterPro" id="IPR001789">
    <property type="entry name" value="Sig_transdc_resp-reg_receiver"/>
</dbReference>
<reference evidence="13" key="1">
    <citation type="submission" date="2016-02" db="EMBL/GenBank/DDBJ databases">
        <authorList>
            <person name="Schultz-Johansen M."/>
            <person name="Glaring M.A."/>
            <person name="Bech P.K."/>
            <person name="Stougaard P."/>
        </authorList>
    </citation>
    <scope>NUCLEOTIDE SEQUENCE [LARGE SCALE GENOMIC DNA]</scope>
    <source>
        <strain evidence="13">S66</strain>
    </source>
</reference>
<keyword evidence="4" id="KW-0902">Two-component regulatory system</keyword>
<dbReference type="STRING" id="1799789.AX660_22255"/>
<evidence type="ECO:0000313" key="13">
    <source>
        <dbReference type="Proteomes" id="UP000070299"/>
    </source>
</evidence>
<dbReference type="FunFam" id="1.10.10.10:FF:000099">
    <property type="entry name" value="Two-component system response regulator TorR"/>
    <property type="match status" value="1"/>
</dbReference>
<feature type="DNA-binding region" description="OmpR/PhoB-type" evidence="9">
    <location>
        <begin position="145"/>
        <end position="244"/>
    </location>
</feature>
<dbReference type="AlphaFoldDB" id="A0A148KMC4"/>
<evidence type="ECO:0000259" key="11">
    <source>
        <dbReference type="PROSITE" id="PS51755"/>
    </source>
</evidence>
<dbReference type="Pfam" id="PF00072">
    <property type="entry name" value="Response_reg"/>
    <property type="match status" value="1"/>
</dbReference>
<dbReference type="InterPro" id="IPR016032">
    <property type="entry name" value="Sig_transdc_resp-reg_C-effctor"/>
</dbReference>
<dbReference type="SUPFAM" id="SSF52172">
    <property type="entry name" value="CheY-like"/>
    <property type="match status" value="1"/>
</dbReference>
<dbReference type="GO" id="GO:0006355">
    <property type="term" value="P:regulation of DNA-templated transcription"/>
    <property type="evidence" value="ECO:0007669"/>
    <property type="project" value="InterPro"/>
</dbReference>
<comment type="caution">
    <text evidence="12">The sequence shown here is derived from an EMBL/GenBank/DDBJ whole genome shotgun (WGS) entry which is preliminary data.</text>
</comment>
<dbReference type="SMART" id="SM00448">
    <property type="entry name" value="REC"/>
    <property type="match status" value="1"/>
</dbReference>
<dbReference type="Gene3D" id="6.10.250.690">
    <property type="match status" value="1"/>
</dbReference>
<evidence type="ECO:0000256" key="3">
    <source>
        <dbReference type="ARBA" id="ARBA00022553"/>
    </source>
</evidence>
<feature type="modified residue" description="4-aspartylphosphate" evidence="8">
    <location>
        <position position="56"/>
    </location>
</feature>
<proteinExistence type="predicted"/>
<keyword evidence="6 9" id="KW-0238">DNA-binding</keyword>
<dbReference type="RefSeq" id="WP_068380927.1">
    <property type="nucleotide sequence ID" value="NZ_LSNE01000011.1"/>
</dbReference>
<dbReference type="InterPro" id="IPR039420">
    <property type="entry name" value="WalR-like"/>
</dbReference>
<dbReference type="Proteomes" id="UP000070299">
    <property type="component" value="Unassembled WGS sequence"/>
</dbReference>
<name>A0A148KMC4_9ALTE</name>
<evidence type="ECO:0000256" key="4">
    <source>
        <dbReference type="ARBA" id="ARBA00023012"/>
    </source>
</evidence>
<evidence type="ECO:0000256" key="2">
    <source>
        <dbReference type="ARBA" id="ARBA00022490"/>
    </source>
</evidence>
<dbReference type="GO" id="GO:0000976">
    <property type="term" value="F:transcription cis-regulatory region binding"/>
    <property type="evidence" value="ECO:0007669"/>
    <property type="project" value="TreeGrafter"/>
</dbReference>
<evidence type="ECO:0000256" key="1">
    <source>
        <dbReference type="ARBA" id="ARBA00004496"/>
    </source>
</evidence>
<dbReference type="CDD" id="cd17574">
    <property type="entry name" value="REC_OmpR"/>
    <property type="match status" value="1"/>
</dbReference>
<keyword evidence="3 8" id="KW-0597">Phosphoprotein</keyword>
<dbReference type="InterPro" id="IPR001867">
    <property type="entry name" value="OmpR/PhoB-type_DNA-bd"/>
</dbReference>
<evidence type="ECO:0000256" key="7">
    <source>
        <dbReference type="ARBA" id="ARBA00023163"/>
    </source>
</evidence>
<evidence type="ECO:0000259" key="10">
    <source>
        <dbReference type="PROSITE" id="PS50110"/>
    </source>
</evidence>
<dbReference type="CDD" id="cd00383">
    <property type="entry name" value="trans_reg_C"/>
    <property type="match status" value="1"/>
</dbReference>
<dbReference type="SUPFAM" id="SSF46894">
    <property type="entry name" value="C-terminal effector domain of the bipartite response regulators"/>
    <property type="match status" value="1"/>
</dbReference>
<dbReference type="InterPro" id="IPR011006">
    <property type="entry name" value="CheY-like_superfamily"/>
</dbReference>
<evidence type="ECO:0000313" key="12">
    <source>
        <dbReference type="EMBL" id="KXI27440.1"/>
    </source>
</evidence>
<dbReference type="EMBL" id="LSNE01000011">
    <property type="protein sequence ID" value="KXI27440.1"/>
    <property type="molecule type" value="Genomic_DNA"/>
</dbReference>
<evidence type="ECO:0000256" key="6">
    <source>
        <dbReference type="ARBA" id="ARBA00023125"/>
    </source>
</evidence>